<evidence type="ECO:0000256" key="6">
    <source>
        <dbReference type="ARBA" id="ARBA00023274"/>
    </source>
</evidence>
<comment type="subcellular location">
    <subcellularLocation>
        <location evidence="1">Cytoplasm</location>
    </subcellularLocation>
</comment>
<feature type="region of interest" description="Disordered" evidence="8">
    <location>
        <begin position="611"/>
        <end position="664"/>
    </location>
</feature>
<dbReference type="SUPFAM" id="SSF53300">
    <property type="entry name" value="vWA-like"/>
    <property type="match status" value="1"/>
</dbReference>
<proteinExistence type="inferred from homology"/>
<feature type="coiled-coil region" evidence="7">
    <location>
        <begin position="183"/>
        <end position="246"/>
    </location>
</feature>
<dbReference type="InterPro" id="IPR008858">
    <property type="entry name" value="TROVE_dom"/>
</dbReference>
<accession>A0ABQ5S852</accession>
<dbReference type="PANTHER" id="PTHR14202:SF0">
    <property type="entry name" value="RNA-BINDING PROTEIN RO60"/>
    <property type="match status" value="1"/>
</dbReference>
<comment type="similarity">
    <text evidence="2">Belongs to the Ro 60 kDa family.</text>
</comment>
<dbReference type="InterPro" id="IPR037214">
    <property type="entry name" value="TROVE_dom_sf"/>
</dbReference>
<dbReference type="Pfam" id="PF05731">
    <property type="entry name" value="TROVE"/>
    <property type="match status" value="2"/>
</dbReference>
<comment type="caution">
    <text evidence="10">The sequence shown here is derived from an EMBL/GenBank/DDBJ whole genome shotgun (WGS) entry which is preliminary data.</text>
</comment>
<keyword evidence="3" id="KW-0963">Cytoplasm</keyword>
<organism evidence="10 11">
    <name type="scientific">Volvox africanus</name>
    <dbReference type="NCBI Taxonomy" id="51714"/>
    <lineage>
        <taxon>Eukaryota</taxon>
        <taxon>Viridiplantae</taxon>
        <taxon>Chlorophyta</taxon>
        <taxon>core chlorophytes</taxon>
        <taxon>Chlorophyceae</taxon>
        <taxon>CS clade</taxon>
        <taxon>Chlamydomonadales</taxon>
        <taxon>Volvocaceae</taxon>
        <taxon>Volvox</taxon>
    </lineage>
</organism>
<keyword evidence="7" id="KW-0175">Coiled coil</keyword>
<feature type="domain" description="TROVE" evidence="9">
    <location>
        <begin position="26"/>
        <end position="804"/>
    </location>
</feature>
<dbReference type="SUPFAM" id="SSF140864">
    <property type="entry name" value="TROVE domain-like"/>
    <property type="match status" value="3"/>
</dbReference>
<name>A0ABQ5S852_9CHLO</name>
<feature type="compositionally biased region" description="Basic and acidic residues" evidence="8">
    <location>
        <begin position="345"/>
        <end position="365"/>
    </location>
</feature>
<keyword evidence="11" id="KW-1185">Reference proteome</keyword>
<dbReference type="InterPro" id="IPR036465">
    <property type="entry name" value="vWFA_dom_sf"/>
</dbReference>
<evidence type="ECO:0000313" key="10">
    <source>
        <dbReference type="EMBL" id="GLI66092.1"/>
    </source>
</evidence>
<evidence type="ECO:0000259" key="9">
    <source>
        <dbReference type="PROSITE" id="PS50988"/>
    </source>
</evidence>
<feature type="region of interest" description="Disordered" evidence="8">
    <location>
        <begin position="1"/>
        <end position="25"/>
    </location>
</feature>
<dbReference type="Gene3D" id="3.40.50.410">
    <property type="entry name" value="von Willebrand factor, type A domain"/>
    <property type="match status" value="2"/>
</dbReference>
<dbReference type="PROSITE" id="PS50988">
    <property type="entry name" value="TROVE"/>
    <property type="match status" value="1"/>
</dbReference>
<evidence type="ECO:0000256" key="3">
    <source>
        <dbReference type="ARBA" id="ARBA00022490"/>
    </source>
</evidence>
<gene>
    <name evidence="10" type="ORF">VaNZ11_009814</name>
</gene>
<feature type="compositionally biased region" description="Polar residues" evidence="8">
    <location>
        <begin position="1"/>
        <end position="16"/>
    </location>
</feature>
<sequence length="975" mass="102750">MESESDAPQLQQSDIPQSEPLDENQIRNNAGGYVYKIDDFSRLRRFIILGSNGNNYYVSEQQLGLENCECVLQLLAEGEGLRVVEEVTRISTRGRAPRQSTGILVLAVCARLGDLATRRAALAALPAVCRTASTLFEFVQYCKDLGPATRATRVGDTAATPSEVRAWLDAQKAAATAAEAAAKAAAAAAKAAAKAAVEEAEEDEAAAMRALDKAYAAAKAADADHVDEANRAHDKAAEAANNATKALSLVRRTVHVGMRCGGTSSTATPLAGKDAAARDSKASWGRSMRRAIARWYLDKSPAAVAYQATKYSQRHGWGHADVLRLAHPDPEKYAAKKQKVILEAKEKEKEKEKEEKEGEKEKEGADTDAGAGDVASTLDSDWVMVPEETAEGAQATEEAGVDNAGTSELRSLEAAMAATGLAAVEADTNEAAAAAAAQHVADMKAIFDFLTHGTVPGQERPERRAKRLRGDAAATGGETGAAKREAAAVVAVTAATAATAATAGSATEGAAEGGVADSMQVDSGAVAVAATYPSTAAADDTIMTTDEDAPKPPQAAINTQTSVAPLAPATVVGESAGTHAAAAADTAAAPAVPLSPVMQYLVDAHRLRKEIRAPPPLIKPTTPSTSPQRVQLSGRGRARGRRVAVNEEPKKEQPARPPPDPAALAANEAERAKAVALAVSLVRRHRFGHEHVGDTGLLRAPELWAAFLEVGMPLTALLRNLGRMTGLGVLQRPDCLSAIIRRLSDGGALSVARVHPMTILEALCTYKEGAGARGVARWVPEKAVLEALDAAFYLAFKNVVPTGQRYLLGLDVSGSMSWACAGMTSVSSREAAATVLMMLVRTEPWVKALAFSHQLVPFEVQPSEKLDEVVQRSEDIQMGGTDCALPIVHATEHKIPVDVFVILTDNETWFGGIHPAEALRQYRRKMDLPHAKLVVLAFSASQFSIADPNDPGMLDVAGLDSAVPQLMADFVTGKL</sequence>
<evidence type="ECO:0000256" key="1">
    <source>
        <dbReference type="ARBA" id="ARBA00004496"/>
    </source>
</evidence>
<reference evidence="10 11" key="1">
    <citation type="journal article" date="2023" name="IScience">
        <title>Expanded male sex-determining region conserved during the evolution of homothallism in the green alga Volvox.</title>
        <authorList>
            <person name="Yamamoto K."/>
            <person name="Matsuzaki R."/>
            <person name="Mahakham W."/>
            <person name="Heman W."/>
            <person name="Sekimoto H."/>
            <person name="Kawachi M."/>
            <person name="Minakuchi Y."/>
            <person name="Toyoda A."/>
            <person name="Nozaki H."/>
        </authorList>
    </citation>
    <scope>NUCLEOTIDE SEQUENCE [LARGE SCALE GENOMIC DNA]</scope>
    <source>
        <strain evidence="10 11">NIES-4468</strain>
    </source>
</reference>
<keyword evidence="4" id="KW-0479">Metal-binding</keyword>
<feature type="region of interest" description="Disordered" evidence="8">
    <location>
        <begin position="454"/>
        <end position="482"/>
    </location>
</feature>
<dbReference type="Pfam" id="PF25045">
    <property type="entry name" value="vWA_Ro60"/>
    <property type="match status" value="1"/>
</dbReference>
<dbReference type="PANTHER" id="PTHR14202">
    <property type="entry name" value="60 KDA RIBONUCLEOPROTEIN SSA/RO"/>
    <property type="match status" value="1"/>
</dbReference>
<dbReference type="InterPro" id="IPR040322">
    <property type="entry name" value="TROVE2"/>
</dbReference>
<evidence type="ECO:0000256" key="5">
    <source>
        <dbReference type="ARBA" id="ARBA00022884"/>
    </source>
</evidence>
<dbReference type="Proteomes" id="UP001165090">
    <property type="component" value="Unassembled WGS sequence"/>
</dbReference>
<protein>
    <recommendedName>
        <fullName evidence="9">TROVE domain-containing protein</fullName>
    </recommendedName>
</protein>
<feature type="compositionally biased region" description="Polar residues" evidence="8">
    <location>
        <begin position="621"/>
        <end position="631"/>
    </location>
</feature>
<feature type="compositionally biased region" description="Basic and acidic residues" evidence="8">
    <location>
        <begin position="644"/>
        <end position="654"/>
    </location>
</feature>
<keyword evidence="6" id="KW-0687">Ribonucleoprotein</keyword>
<feature type="region of interest" description="Disordered" evidence="8">
    <location>
        <begin position="345"/>
        <end position="374"/>
    </location>
</feature>
<evidence type="ECO:0000313" key="11">
    <source>
        <dbReference type="Proteomes" id="UP001165090"/>
    </source>
</evidence>
<keyword evidence="5" id="KW-0694">RNA-binding</keyword>
<dbReference type="EMBL" id="BSDZ01000027">
    <property type="protein sequence ID" value="GLI66092.1"/>
    <property type="molecule type" value="Genomic_DNA"/>
</dbReference>
<evidence type="ECO:0000256" key="7">
    <source>
        <dbReference type="SAM" id="Coils"/>
    </source>
</evidence>
<dbReference type="InterPro" id="IPR056800">
    <property type="entry name" value="vWA_Ro60"/>
</dbReference>
<evidence type="ECO:0000256" key="8">
    <source>
        <dbReference type="SAM" id="MobiDB-lite"/>
    </source>
</evidence>
<evidence type="ECO:0000256" key="4">
    <source>
        <dbReference type="ARBA" id="ARBA00022723"/>
    </source>
</evidence>
<evidence type="ECO:0000256" key="2">
    <source>
        <dbReference type="ARBA" id="ARBA00007814"/>
    </source>
</evidence>